<feature type="region of interest" description="Disordered" evidence="1">
    <location>
        <begin position="1"/>
        <end position="83"/>
    </location>
</feature>
<evidence type="ECO:0000313" key="2">
    <source>
        <dbReference type="EMBL" id="GFS53326.1"/>
    </source>
</evidence>
<evidence type="ECO:0000256" key="1">
    <source>
        <dbReference type="SAM" id="MobiDB-lite"/>
    </source>
</evidence>
<comment type="caution">
    <text evidence="2">The sequence shown here is derived from an EMBL/GenBank/DDBJ whole genome shotgun (WGS) entry which is preliminary data.</text>
</comment>
<dbReference type="EMBL" id="BMAV01026790">
    <property type="protein sequence ID" value="GFS53326.1"/>
    <property type="molecule type" value="Genomic_DNA"/>
</dbReference>
<organism evidence="2 3">
    <name type="scientific">Trichonephila inaurata madagascariensis</name>
    <dbReference type="NCBI Taxonomy" id="2747483"/>
    <lineage>
        <taxon>Eukaryota</taxon>
        <taxon>Metazoa</taxon>
        <taxon>Ecdysozoa</taxon>
        <taxon>Arthropoda</taxon>
        <taxon>Chelicerata</taxon>
        <taxon>Arachnida</taxon>
        <taxon>Araneae</taxon>
        <taxon>Araneomorphae</taxon>
        <taxon>Entelegynae</taxon>
        <taxon>Araneoidea</taxon>
        <taxon>Nephilidae</taxon>
        <taxon>Trichonephila</taxon>
        <taxon>Trichonephila inaurata</taxon>
    </lineage>
</organism>
<gene>
    <name evidence="2" type="ORF">TNIN_322371</name>
</gene>
<dbReference type="Proteomes" id="UP000886998">
    <property type="component" value="Unassembled WGS sequence"/>
</dbReference>
<accession>A0A8X6K103</accession>
<evidence type="ECO:0000313" key="3">
    <source>
        <dbReference type="Proteomes" id="UP000886998"/>
    </source>
</evidence>
<feature type="compositionally biased region" description="Basic and acidic residues" evidence="1">
    <location>
        <begin position="70"/>
        <end position="83"/>
    </location>
</feature>
<keyword evidence="3" id="KW-1185">Reference proteome</keyword>
<proteinExistence type="predicted"/>
<dbReference type="AlphaFoldDB" id="A0A8X6K103"/>
<feature type="compositionally biased region" description="Polar residues" evidence="1">
    <location>
        <begin position="1"/>
        <end position="15"/>
    </location>
</feature>
<sequence length="83" mass="9095">MHFRGNSKQPRTNPGASLGQLIRNAVGNLTLPPLSPVLTQPAKELPGARNHRKNRYISASQEGFNFPGRRGGEKYDKKGDLNA</sequence>
<reference evidence="2" key="1">
    <citation type="submission" date="2020-08" db="EMBL/GenBank/DDBJ databases">
        <title>Multicomponent nature underlies the extraordinary mechanical properties of spider dragline silk.</title>
        <authorList>
            <person name="Kono N."/>
            <person name="Nakamura H."/>
            <person name="Mori M."/>
            <person name="Yoshida Y."/>
            <person name="Ohtoshi R."/>
            <person name="Malay A.D."/>
            <person name="Moran D.A.P."/>
            <person name="Tomita M."/>
            <person name="Numata K."/>
            <person name="Arakawa K."/>
        </authorList>
    </citation>
    <scope>NUCLEOTIDE SEQUENCE</scope>
</reference>
<name>A0A8X6K103_9ARAC</name>
<protein>
    <submittedName>
        <fullName evidence="2">Uncharacterized protein</fullName>
    </submittedName>
</protein>